<dbReference type="Gene3D" id="1.20.120.1810">
    <property type="match status" value="1"/>
</dbReference>
<reference evidence="8" key="1">
    <citation type="submission" date="2015-08" db="EMBL/GenBank/DDBJ databases">
        <authorList>
            <person name="Babu N.S."/>
            <person name="Beckwith C.J."/>
            <person name="Beseler K.G."/>
            <person name="Brison A."/>
            <person name="Carone J.V."/>
            <person name="Caskin T.P."/>
            <person name="Diamond M."/>
            <person name="Durham M.E."/>
            <person name="Foxe J.M."/>
            <person name="Go M."/>
            <person name="Henderson B.A."/>
            <person name="Jones I.B."/>
            <person name="McGettigan J.A."/>
            <person name="Micheletti S.J."/>
            <person name="Nasrallah M.E."/>
            <person name="Ortiz D."/>
            <person name="Piller C.R."/>
            <person name="Privatt S.R."/>
            <person name="Schneider S.L."/>
            <person name="Sharp S."/>
            <person name="Smith T.C."/>
            <person name="Stanton J.D."/>
            <person name="Ullery H.E."/>
            <person name="Wilson R.J."/>
            <person name="Serrano M.G."/>
            <person name="Buck G."/>
            <person name="Lee V."/>
            <person name="Wang Y."/>
            <person name="Carvalho R."/>
            <person name="Voegtly L."/>
            <person name="Shi R."/>
            <person name="Duckworth R."/>
            <person name="Johnson A."/>
            <person name="Loviza R."/>
            <person name="Walstead R."/>
            <person name="Shah Z."/>
            <person name="Kiflezghi M."/>
            <person name="Wade K."/>
            <person name="Ball S.L."/>
            <person name="Bradley K.W."/>
            <person name="Asai D.J."/>
            <person name="Bowman C.A."/>
            <person name="Russell D.A."/>
            <person name="Pope W.H."/>
            <person name="Jacobs-Sera D."/>
            <person name="Hendrix R.W."/>
            <person name="Hatfull G.F."/>
        </authorList>
    </citation>
    <scope>NUCLEOTIDE SEQUENCE</scope>
</reference>
<dbReference type="InterPro" id="IPR007624">
    <property type="entry name" value="RNA_pol_sigma70_r3"/>
</dbReference>
<dbReference type="AlphaFoldDB" id="A0A2P2C7I0"/>
<sequence>MGVARAIAARYRNRGICDEDLEQVAYLALVRVAHAYDHSCGCDFMSYAVPSIRGAVRRHFRDHGWMVRPPRRIQELQARMSAAQSGLATTLGHPPTPAELAAELGETDRDVRAALGAQGCFRPTSLDQPARANDEVRIGDLIQDEDDGLQAAEARVMIRPLLQRLTPRERRILQMRFIEDRTQQQIGEEIGVTQMQVSRLLAQILLRLRADLERTRPLKQTA</sequence>
<dbReference type="SUPFAM" id="SSF88659">
    <property type="entry name" value="Sigma3 and sigma4 domains of RNA polymerase sigma factors"/>
    <property type="match status" value="2"/>
</dbReference>
<dbReference type="InterPro" id="IPR013324">
    <property type="entry name" value="RNA_pol_sigma_r3/r4-like"/>
</dbReference>
<gene>
    <name evidence="8" type="ORF">NOCA2480025</name>
</gene>
<dbReference type="GO" id="GO:0006352">
    <property type="term" value="P:DNA-templated transcription initiation"/>
    <property type="evidence" value="ECO:0007669"/>
    <property type="project" value="InterPro"/>
</dbReference>
<dbReference type="GO" id="GO:0003677">
    <property type="term" value="F:DNA binding"/>
    <property type="evidence" value="ECO:0007669"/>
    <property type="project" value="UniProtKB-KW"/>
</dbReference>
<dbReference type="InterPro" id="IPR007630">
    <property type="entry name" value="RNA_pol_sigma70_r4"/>
</dbReference>
<dbReference type="Gene3D" id="1.20.140.160">
    <property type="match status" value="1"/>
</dbReference>
<evidence type="ECO:0000313" key="8">
    <source>
        <dbReference type="EMBL" id="CUR57953.1"/>
    </source>
</evidence>
<dbReference type="PRINTS" id="PR00046">
    <property type="entry name" value="SIGMA70FCT"/>
</dbReference>
<dbReference type="PANTHER" id="PTHR30385:SF4">
    <property type="entry name" value="RNA POLYMERASE SIGMA-E FACTOR"/>
    <property type="match status" value="1"/>
</dbReference>
<dbReference type="CDD" id="cd06171">
    <property type="entry name" value="Sigma70_r4"/>
    <property type="match status" value="1"/>
</dbReference>
<keyword evidence="2" id="KW-0731">Sigma factor</keyword>
<dbReference type="Pfam" id="PF04545">
    <property type="entry name" value="Sigma70_r4"/>
    <property type="match status" value="1"/>
</dbReference>
<dbReference type="NCBIfam" id="TIGR02937">
    <property type="entry name" value="sigma70-ECF"/>
    <property type="match status" value="1"/>
</dbReference>
<dbReference type="EMBL" id="CZKA01000043">
    <property type="protein sequence ID" value="CUR57953.1"/>
    <property type="molecule type" value="Genomic_DNA"/>
</dbReference>
<accession>A0A2P2C7I0</accession>
<keyword evidence="4" id="KW-0804">Transcription</keyword>
<feature type="domain" description="RNA polymerase sigma-70 region 4" evidence="7">
    <location>
        <begin position="161"/>
        <end position="210"/>
    </location>
</feature>
<name>A0A2P2C7I0_9ZZZZ</name>
<evidence type="ECO:0000256" key="4">
    <source>
        <dbReference type="ARBA" id="ARBA00023163"/>
    </source>
</evidence>
<proteinExistence type="predicted"/>
<dbReference type="GO" id="GO:0016987">
    <property type="term" value="F:sigma factor activity"/>
    <property type="evidence" value="ECO:0007669"/>
    <property type="project" value="UniProtKB-KW"/>
</dbReference>
<evidence type="ECO:0000256" key="2">
    <source>
        <dbReference type="ARBA" id="ARBA00023082"/>
    </source>
</evidence>
<dbReference type="Pfam" id="PF04539">
    <property type="entry name" value="Sigma70_r3"/>
    <property type="match status" value="1"/>
</dbReference>
<dbReference type="InterPro" id="IPR013325">
    <property type="entry name" value="RNA_pol_sigma_r2"/>
</dbReference>
<dbReference type="InterPro" id="IPR007627">
    <property type="entry name" value="RNA_pol_sigma70_r2"/>
</dbReference>
<evidence type="ECO:0000256" key="1">
    <source>
        <dbReference type="ARBA" id="ARBA00023015"/>
    </source>
</evidence>
<feature type="domain" description="RNA polymerase sigma-70 region 2" evidence="6">
    <location>
        <begin position="5"/>
        <end position="65"/>
    </location>
</feature>
<dbReference type="SUPFAM" id="SSF88946">
    <property type="entry name" value="Sigma2 domain of RNA polymerase sigma factors"/>
    <property type="match status" value="1"/>
</dbReference>
<organism evidence="8">
    <name type="scientific">metagenome</name>
    <dbReference type="NCBI Taxonomy" id="256318"/>
    <lineage>
        <taxon>unclassified sequences</taxon>
        <taxon>metagenomes</taxon>
    </lineage>
</organism>
<dbReference type="Pfam" id="PF04542">
    <property type="entry name" value="Sigma70_r2"/>
    <property type="match status" value="1"/>
</dbReference>
<dbReference type="PANTHER" id="PTHR30385">
    <property type="entry name" value="SIGMA FACTOR F FLAGELLAR"/>
    <property type="match status" value="1"/>
</dbReference>
<dbReference type="InterPro" id="IPR014284">
    <property type="entry name" value="RNA_pol_sigma-70_dom"/>
</dbReference>
<feature type="domain" description="RNA polymerase sigma-70 region 3" evidence="5">
    <location>
        <begin position="79"/>
        <end position="147"/>
    </location>
</feature>
<protein>
    <submittedName>
        <fullName evidence="8">Sigma-70 region 4 domain protein</fullName>
    </submittedName>
</protein>
<evidence type="ECO:0000259" key="7">
    <source>
        <dbReference type="Pfam" id="PF04545"/>
    </source>
</evidence>
<evidence type="ECO:0000259" key="6">
    <source>
        <dbReference type="Pfam" id="PF04542"/>
    </source>
</evidence>
<keyword evidence="3" id="KW-0238">DNA-binding</keyword>
<keyword evidence="1" id="KW-0805">Transcription regulation</keyword>
<evidence type="ECO:0000256" key="3">
    <source>
        <dbReference type="ARBA" id="ARBA00023125"/>
    </source>
</evidence>
<dbReference type="InterPro" id="IPR000943">
    <property type="entry name" value="RNA_pol_sigma70"/>
</dbReference>
<evidence type="ECO:0000259" key="5">
    <source>
        <dbReference type="Pfam" id="PF04539"/>
    </source>
</evidence>